<evidence type="ECO:0000256" key="4">
    <source>
        <dbReference type="ARBA" id="ARBA00022723"/>
    </source>
</evidence>
<dbReference type="GO" id="GO:0004497">
    <property type="term" value="F:monooxygenase activity"/>
    <property type="evidence" value="ECO:0007669"/>
    <property type="project" value="UniProtKB-KW"/>
</dbReference>
<sequence length="296" mass="33786">MQDILMRCTLDSIFKVGFGIDLNCLEGSSKEGTAFMKAFDDSTALAYWRYVDPFWKLKRFLNIGSEAVLRKNVKVIDDFVHQLIRSKRRLLAGQKDPNDKEDILSRFLLEGEKDPEEMNDTYLRDIILNFMIAGKDTSANTLSWFLYMLCKNPLIQEKVAQEVRDVVGGQVGDPDELVANITDAALEKMHYLHAAITETLRLYPAVPVDGRCAETDDILPDGFRLKKGDGIYYMAYAMGRMPYIWGEDAEDFRPERWLKNGVFQPESPFKFVAFHTMFTLHMDGGLPLRAVARTAS</sequence>
<comment type="similarity">
    <text evidence="2">Belongs to the cytochrome P450 family.</text>
</comment>
<dbReference type="GO" id="GO:0005506">
    <property type="term" value="F:iron ion binding"/>
    <property type="evidence" value="ECO:0007669"/>
    <property type="project" value="InterPro"/>
</dbReference>
<dbReference type="InterPro" id="IPR001128">
    <property type="entry name" value="Cyt_P450"/>
</dbReference>
<keyword evidence="6" id="KW-0408">Iron</keyword>
<reference evidence="8 9" key="1">
    <citation type="submission" date="2018-02" db="EMBL/GenBank/DDBJ databases">
        <title>Draft genome of wild Prunus yedoensis var. nudiflora.</title>
        <authorList>
            <person name="Baek S."/>
            <person name="Kim J.-H."/>
            <person name="Choi K."/>
            <person name="Kim G.-B."/>
            <person name="Cho A."/>
            <person name="Jang H."/>
            <person name="Shin C.-H."/>
            <person name="Yu H.-J."/>
            <person name="Mun J.-H."/>
        </authorList>
    </citation>
    <scope>NUCLEOTIDE SEQUENCE [LARGE SCALE GENOMIC DNA]</scope>
    <source>
        <strain evidence="9">cv. Jeju island</strain>
        <tissue evidence="8">Leaf</tissue>
    </source>
</reference>
<evidence type="ECO:0000313" key="8">
    <source>
        <dbReference type="EMBL" id="PQM39836.1"/>
    </source>
</evidence>
<dbReference type="PRINTS" id="PR00385">
    <property type="entry name" value="P450"/>
</dbReference>
<name>A0A314USU6_PRUYE</name>
<dbReference type="GO" id="GO:0020037">
    <property type="term" value="F:heme binding"/>
    <property type="evidence" value="ECO:0007669"/>
    <property type="project" value="InterPro"/>
</dbReference>
<dbReference type="AlphaFoldDB" id="A0A314USU6"/>
<dbReference type="PANTHER" id="PTHR24296">
    <property type="entry name" value="CYTOCHROME P450"/>
    <property type="match status" value="1"/>
</dbReference>
<dbReference type="OrthoDB" id="1470350at2759"/>
<keyword evidence="9" id="KW-1185">Reference proteome</keyword>
<dbReference type="InterPro" id="IPR002401">
    <property type="entry name" value="Cyt_P450_E_grp-I"/>
</dbReference>
<accession>A0A314USU6</accession>
<dbReference type="Proteomes" id="UP000250321">
    <property type="component" value="Unassembled WGS sequence"/>
</dbReference>
<evidence type="ECO:0000256" key="5">
    <source>
        <dbReference type="ARBA" id="ARBA00023002"/>
    </source>
</evidence>
<dbReference type="PRINTS" id="PR00463">
    <property type="entry name" value="EP450I"/>
</dbReference>
<keyword evidence="5" id="KW-0560">Oxidoreductase</keyword>
<evidence type="ECO:0000256" key="2">
    <source>
        <dbReference type="ARBA" id="ARBA00010617"/>
    </source>
</evidence>
<keyword evidence="3" id="KW-0349">Heme</keyword>
<dbReference type="InterPro" id="IPR036396">
    <property type="entry name" value="Cyt_P450_sf"/>
</dbReference>
<dbReference type="STRING" id="2094558.A0A314USU6"/>
<evidence type="ECO:0000256" key="7">
    <source>
        <dbReference type="ARBA" id="ARBA00023033"/>
    </source>
</evidence>
<dbReference type="Gene3D" id="1.10.630.10">
    <property type="entry name" value="Cytochrome P450"/>
    <property type="match status" value="1"/>
</dbReference>
<keyword evidence="7" id="KW-0503">Monooxygenase</keyword>
<dbReference type="GO" id="GO:0016705">
    <property type="term" value="F:oxidoreductase activity, acting on paired donors, with incorporation or reduction of molecular oxygen"/>
    <property type="evidence" value="ECO:0007669"/>
    <property type="project" value="InterPro"/>
</dbReference>
<dbReference type="Pfam" id="PF00067">
    <property type="entry name" value="p450"/>
    <property type="match status" value="1"/>
</dbReference>
<organism evidence="8 9">
    <name type="scientific">Prunus yedoensis var. nudiflora</name>
    <dbReference type="NCBI Taxonomy" id="2094558"/>
    <lineage>
        <taxon>Eukaryota</taxon>
        <taxon>Viridiplantae</taxon>
        <taxon>Streptophyta</taxon>
        <taxon>Embryophyta</taxon>
        <taxon>Tracheophyta</taxon>
        <taxon>Spermatophyta</taxon>
        <taxon>Magnoliopsida</taxon>
        <taxon>eudicotyledons</taxon>
        <taxon>Gunneridae</taxon>
        <taxon>Pentapetalae</taxon>
        <taxon>rosids</taxon>
        <taxon>fabids</taxon>
        <taxon>Rosales</taxon>
        <taxon>Rosaceae</taxon>
        <taxon>Amygdaloideae</taxon>
        <taxon>Amygdaleae</taxon>
        <taxon>Prunus</taxon>
    </lineage>
</organism>
<gene>
    <name evidence="8" type="ORF">Pyn_38414</name>
</gene>
<proteinExistence type="inferred from homology"/>
<evidence type="ECO:0000256" key="3">
    <source>
        <dbReference type="ARBA" id="ARBA00022617"/>
    </source>
</evidence>
<protein>
    <submittedName>
        <fullName evidence="8">Cytochrome P450 704C1</fullName>
    </submittedName>
</protein>
<comment type="cofactor">
    <cofactor evidence="1">
        <name>heme</name>
        <dbReference type="ChEBI" id="CHEBI:30413"/>
    </cofactor>
</comment>
<evidence type="ECO:0000256" key="6">
    <source>
        <dbReference type="ARBA" id="ARBA00023004"/>
    </source>
</evidence>
<evidence type="ECO:0000313" key="9">
    <source>
        <dbReference type="Proteomes" id="UP000250321"/>
    </source>
</evidence>
<keyword evidence="4" id="KW-0479">Metal-binding</keyword>
<dbReference type="EMBL" id="PJQY01003146">
    <property type="protein sequence ID" value="PQM39836.1"/>
    <property type="molecule type" value="Genomic_DNA"/>
</dbReference>
<evidence type="ECO:0000256" key="1">
    <source>
        <dbReference type="ARBA" id="ARBA00001971"/>
    </source>
</evidence>
<dbReference type="SUPFAM" id="SSF48264">
    <property type="entry name" value="Cytochrome P450"/>
    <property type="match status" value="1"/>
</dbReference>
<comment type="caution">
    <text evidence="8">The sequence shown here is derived from an EMBL/GenBank/DDBJ whole genome shotgun (WGS) entry which is preliminary data.</text>
</comment>